<reference evidence="2" key="1">
    <citation type="journal article" date="2005" name="Int. J. Syst. Evol. Microbiol.">
        <title>Methanofollis formosanus sp. nov., isolated from a fish pond.</title>
        <authorList>
            <person name="Wu S.Y."/>
            <person name="Chen S.C."/>
            <person name="Lai M.C."/>
        </authorList>
    </citation>
    <scope>NUCLEOTIDE SEQUENCE</scope>
    <source>
        <strain evidence="2">ML15</strain>
    </source>
</reference>
<keyword evidence="1" id="KW-0812">Transmembrane</keyword>
<keyword evidence="1" id="KW-0472">Membrane</keyword>
<proteinExistence type="predicted"/>
<protein>
    <submittedName>
        <fullName evidence="2">Uncharacterized protein</fullName>
    </submittedName>
</protein>
<dbReference type="RefSeq" id="WP_220680899.1">
    <property type="nucleotide sequence ID" value="NZ_CP037968.1"/>
</dbReference>
<evidence type="ECO:0000313" key="3">
    <source>
        <dbReference type="Proteomes" id="UP000826709"/>
    </source>
</evidence>
<evidence type="ECO:0000313" key="2">
    <source>
        <dbReference type="EMBL" id="QYZ79592.1"/>
    </source>
</evidence>
<gene>
    <name evidence="2" type="ORF">E2N92_09190</name>
</gene>
<dbReference type="OrthoDB" id="107082at2157"/>
<organism evidence="2 3">
    <name type="scientific">Methanofollis formosanus</name>
    <dbReference type="NCBI Taxonomy" id="299308"/>
    <lineage>
        <taxon>Archaea</taxon>
        <taxon>Methanobacteriati</taxon>
        <taxon>Methanobacteriota</taxon>
        <taxon>Stenosarchaea group</taxon>
        <taxon>Methanomicrobia</taxon>
        <taxon>Methanomicrobiales</taxon>
        <taxon>Methanomicrobiaceae</taxon>
        <taxon>Methanofollis</taxon>
    </lineage>
</organism>
<keyword evidence="1" id="KW-1133">Transmembrane helix</keyword>
<dbReference type="Proteomes" id="UP000826709">
    <property type="component" value="Chromosome"/>
</dbReference>
<accession>A0A8G1EH48</accession>
<reference evidence="2" key="2">
    <citation type="submission" date="2019-03" db="EMBL/GenBank/DDBJ databases">
        <authorList>
            <person name="Chen S.-C."/>
            <person name="Wu S.-Y."/>
            <person name="Lai M.-C."/>
        </authorList>
    </citation>
    <scope>NUCLEOTIDE SEQUENCE</scope>
    <source>
        <strain evidence="2">ML15</strain>
    </source>
</reference>
<name>A0A8G1EH48_9EURY</name>
<dbReference type="EMBL" id="CP037968">
    <property type="protein sequence ID" value="QYZ79592.1"/>
    <property type="molecule type" value="Genomic_DNA"/>
</dbReference>
<feature type="transmembrane region" description="Helical" evidence="1">
    <location>
        <begin position="12"/>
        <end position="33"/>
    </location>
</feature>
<evidence type="ECO:0000256" key="1">
    <source>
        <dbReference type="SAM" id="Phobius"/>
    </source>
</evidence>
<sequence length="191" mass="19841">MQIDHDPAAALTRLEVGVLAAILLLSIAVIIHAETGTGANDAPAGMVMSAMDLTGHAVIIDDLYGRVDPADPGRMGSVSFSVRLFPGDMGAVDMKQAVVGFATKAEKWSLTREAPVPPAWKIAERTNVPPFNNVDDDDLLEPGEAFVLLATPGRSLAPGETFTLSFAPPGGAPATATRTVPPKVSGVMELA</sequence>
<dbReference type="KEGG" id="mfk:E2N92_09190"/>
<keyword evidence="3" id="KW-1185">Reference proteome</keyword>
<dbReference type="AlphaFoldDB" id="A0A8G1EH48"/>